<dbReference type="PANTHER" id="PTHR44591">
    <property type="entry name" value="STRESS RESPONSE REGULATOR PROTEIN 1"/>
    <property type="match status" value="1"/>
</dbReference>
<accession>A0ABM7X3S0</accession>
<evidence type="ECO:0000259" key="3">
    <source>
        <dbReference type="PROSITE" id="PS50110"/>
    </source>
</evidence>
<keyword evidence="1 2" id="KW-0597">Phosphoprotein</keyword>
<feature type="modified residue" description="4-aspartylphosphate" evidence="2">
    <location>
        <position position="52"/>
    </location>
</feature>
<dbReference type="PROSITE" id="PS50110">
    <property type="entry name" value="RESPONSE_REGULATORY"/>
    <property type="match status" value="1"/>
</dbReference>
<name>A0ABM7X3S0_9BACT</name>
<dbReference type="Proteomes" id="UP001162891">
    <property type="component" value="Chromosome"/>
</dbReference>
<proteinExistence type="predicted"/>
<protein>
    <recommendedName>
        <fullName evidence="3">Response regulatory domain-containing protein</fullName>
    </recommendedName>
</protein>
<dbReference type="EMBL" id="AP025591">
    <property type="protein sequence ID" value="BDG06450.1"/>
    <property type="molecule type" value="Genomic_DNA"/>
</dbReference>
<evidence type="ECO:0000256" key="2">
    <source>
        <dbReference type="PROSITE-ProRule" id="PRU00169"/>
    </source>
</evidence>
<reference evidence="5" key="1">
    <citation type="journal article" date="2022" name="Int. J. Syst. Evol. Microbiol.">
        <title>Anaeromyxobacter oryzae sp. nov., Anaeromyxobacter diazotrophicus sp. nov. and Anaeromyxobacter paludicola sp. nov., isolated from paddy soils.</title>
        <authorList>
            <person name="Itoh H."/>
            <person name="Xu Z."/>
            <person name="Mise K."/>
            <person name="Masuda Y."/>
            <person name="Ushijima N."/>
            <person name="Hayakawa C."/>
            <person name="Shiratori Y."/>
            <person name="Senoo K."/>
        </authorList>
    </citation>
    <scope>NUCLEOTIDE SEQUENCE [LARGE SCALE GENOMIC DNA]</scope>
    <source>
        <strain evidence="5">Red232</strain>
    </source>
</reference>
<dbReference type="RefSeq" id="WP_248356395.1">
    <property type="nucleotide sequence ID" value="NZ_AP025591.1"/>
</dbReference>
<keyword evidence="5" id="KW-1185">Reference proteome</keyword>
<dbReference type="SMART" id="SM00448">
    <property type="entry name" value="REC"/>
    <property type="match status" value="1"/>
</dbReference>
<evidence type="ECO:0000256" key="1">
    <source>
        <dbReference type="ARBA" id="ARBA00022553"/>
    </source>
</evidence>
<dbReference type="InterPro" id="IPR050595">
    <property type="entry name" value="Bact_response_regulator"/>
</dbReference>
<organism evidence="4 5">
    <name type="scientific">Anaeromyxobacter oryzae</name>
    <dbReference type="NCBI Taxonomy" id="2918170"/>
    <lineage>
        <taxon>Bacteria</taxon>
        <taxon>Pseudomonadati</taxon>
        <taxon>Myxococcota</taxon>
        <taxon>Myxococcia</taxon>
        <taxon>Myxococcales</taxon>
        <taxon>Cystobacterineae</taxon>
        <taxon>Anaeromyxobacteraceae</taxon>
        <taxon>Anaeromyxobacter</taxon>
    </lineage>
</organism>
<gene>
    <name evidence="4" type="ORF">AMOR_54460</name>
</gene>
<feature type="domain" description="Response regulatory" evidence="3">
    <location>
        <begin position="5"/>
        <end position="117"/>
    </location>
</feature>
<dbReference type="PANTHER" id="PTHR44591:SF3">
    <property type="entry name" value="RESPONSE REGULATORY DOMAIN-CONTAINING PROTEIN"/>
    <property type="match status" value="1"/>
</dbReference>
<dbReference type="InterPro" id="IPR011006">
    <property type="entry name" value="CheY-like_superfamily"/>
</dbReference>
<sequence length="123" mass="12522">MAGARVLLVDDDADICHFLATLLELEGMEPVIAGSAEEALPAVASAAAVLLDVAMPRIDGLELCRRMRASGYTGPILVVSARPGAELPARAAAAGASGFVRKPFDNAELVGRLQALIGATAPG</sequence>
<evidence type="ECO:0000313" key="5">
    <source>
        <dbReference type="Proteomes" id="UP001162891"/>
    </source>
</evidence>
<dbReference type="InterPro" id="IPR001789">
    <property type="entry name" value="Sig_transdc_resp-reg_receiver"/>
</dbReference>
<dbReference type="SUPFAM" id="SSF52172">
    <property type="entry name" value="CheY-like"/>
    <property type="match status" value="1"/>
</dbReference>
<evidence type="ECO:0000313" key="4">
    <source>
        <dbReference type="EMBL" id="BDG06450.1"/>
    </source>
</evidence>
<dbReference type="Pfam" id="PF00072">
    <property type="entry name" value="Response_reg"/>
    <property type="match status" value="1"/>
</dbReference>
<dbReference type="Gene3D" id="3.40.50.2300">
    <property type="match status" value="1"/>
</dbReference>